<dbReference type="PANTHER" id="PTHR33571:SF12">
    <property type="entry name" value="BSL3053 PROTEIN"/>
    <property type="match status" value="1"/>
</dbReference>
<dbReference type="PANTHER" id="PTHR33571">
    <property type="entry name" value="SSL8005 PROTEIN"/>
    <property type="match status" value="1"/>
</dbReference>
<keyword evidence="4" id="KW-0548">Nucleotidyltransferase</keyword>
<organism evidence="11 12">
    <name type="scientific">Pseudarthrobacter phenanthrenivorans</name>
    <name type="common">Arthrobacter phenanthrenivorans</name>
    <dbReference type="NCBI Taxonomy" id="361575"/>
    <lineage>
        <taxon>Bacteria</taxon>
        <taxon>Bacillati</taxon>
        <taxon>Actinomycetota</taxon>
        <taxon>Actinomycetes</taxon>
        <taxon>Micrococcales</taxon>
        <taxon>Micrococcaceae</taxon>
        <taxon>Pseudarthrobacter</taxon>
    </lineage>
</organism>
<dbReference type="Gene3D" id="3.30.460.10">
    <property type="entry name" value="Beta Polymerase, domain 2"/>
    <property type="match status" value="1"/>
</dbReference>
<evidence type="ECO:0000256" key="5">
    <source>
        <dbReference type="ARBA" id="ARBA00022723"/>
    </source>
</evidence>
<evidence type="ECO:0000256" key="9">
    <source>
        <dbReference type="ARBA" id="ARBA00038276"/>
    </source>
</evidence>
<dbReference type="RefSeq" id="WP_043450371.1">
    <property type="nucleotide sequence ID" value="NZ_JWTB01000008.1"/>
</dbReference>
<comment type="similarity">
    <text evidence="9">Belongs to the MntA antitoxin family.</text>
</comment>
<protein>
    <submittedName>
        <fullName evidence="11">Nucleotidyltransferase</fullName>
    </submittedName>
</protein>
<evidence type="ECO:0000313" key="12">
    <source>
        <dbReference type="Proteomes" id="UP000031196"/>
    </source>
</evidence>
<proteinExistence type="inferred from homology"/>
<dbReference type="SUPFAM" id="SSF81301">
    <property type="entry name" value="Nucleotidyltransferase"/>
    <property type="match status" value="1"/>
</dbReference>
<keyword evidence="7" id="KW-0067">ATP-binding</keyword>
<gene>
    <name evidence="11" type="ORF">RM50_04250</name>
</gene>
<dbReference type="GO" id="GO:0016779">
    <property type="term" value="F:nucleotidyltransferase activity"/>
    <property type="evidence" value="ECO:0007669"/>
    <property type="project" value="UniProtKB-KW"/>
</dbReference>
<dbReference type="InterPro" id="IPR043519">
    <property type="entry name" value="NT_sf"/>
</dbReference>
<evidence type="ECO:0000256" key="2">
    <source>
        <dbReference type="ARBA" id="ARBA00022649"/>
    </source>
</evidence>
<keyword evidence="2" id="KW-1277">Toxin-antitoxin system</keyword>
<evidence type="ECO:0000256" key="4">
    <source>
        <dbReference type="ARBA" id="ARBA00022695"/>
    </source>
</evidence>
<evidence type="ECO:0000256" key="1">
    <source>
        <dbReference type="ARBA" id="ARBA00001946"/>
    </source>
</evidence>
<accession>A0A0B4D5Q0</accession>
<dbReference type="InterPro" id="IPR002934">
    <property type="entry name" value="Polymerase_NTP_transf_dom"/>
</dbReference>
<dbReference type="Pfam" id="PF01909">
    <property type="entry name" value="NTP_transf_2"/>
    <property type="match status" value="1"/>
</dbReference>
<evidence type="ECO:0000259" key="10">
    <source>
        <dbReference type="Pfam" id="PF01909"/>
    </source>
</evidence>
<reference evidence="11 12" key="1">
    <citation type="submission" date="2014-12" db="EMBL/GenBank/DDBJ databases">
        <title>Genome sequencing of Arthrobacter phenanthrenivorans SWC37.</title>
        <authorList>
            <person name="Tan P.W."/>
            <person name="Chan K.-G."/>
        </authorList>
    </citation>
    <scope>NUCLEOTIDE SEQUENCE [LARGE SCALE GENOMIC DNA]</scope>
    <source>
        <strain evidence="11 12">SWC37</strain>
    </source>
</reference>
<keyword evidence="5" id="KW-0479">Metal-binding</keyword>
<evidence type="ECO:0000256" key="8">
    <source>
        <dbReference type="ARBA" id="ARBA00022842"/>
    </source>
</evidence>
<sequence>MRGRPSEILAEHRQEVIETARRHRAHNVRVFGSAARGEDTGDSDLDLLIDLEPGATLFDLSELRLDLVELLGVEVDVIPAGAEGSVMARILSEAIPL</sequence>
<dbReference type="GO" id="GO:0046872">
    <property type="term" value="F:metal ion binding"/>
    <property type="evidence" value="ECO:0007669"/>
    <property type="project" value="UniProtKB-KW"/>
</dbReference>
<name>A0A0B4D5Q0_PSEPS</name>
<dbReference type="InterPro" id="IPR052038">
    <property type="entry name" value="Type-VII_TA_antitoxin"/>
</dbReference>
<keyword evidence="8" id="KW-0460">Magnesium</keyword>
<evidence type="ECO:0000313" key="11">
    <source>
        <dbReference type="EMBL" id="KIC68684.1"/>
    </source>
</evidence>
<comment type="caution">
    <text evidence="11">The sequence shown here is derived from an EMBL/GenBank/DDBJ whole genome shotgun (WGS) entry which is preliminary data.</text>
</comment>
<dbReference type="OrthoDB" id="9803128at2"/>
<keyword evidence="3 11" id="KW-0808">Transferase</keyword>
<dbReference type="AlphaFoldDB" id="A0A0B4D5Q0"/>
<feature type="domain" description="Polymerase nucleotidyl transferase" evidence="10">
    <location>
        <begin position="25"/>
        <end position="84"/>
    </location>
</feature>
<evidence type="ECO:0000256" key="6">
    <source>
        <dbReference type="ARBA" id="ARBA00022741"/>
    </source>
</evidence>
<dbReference type="Proteomes" id="UP000031196">
    <property type="component" value="Unassembled WGS sequence"/>
</dbReference>
<evidence type="ECO:0000256" key="3">
    <source>
        <dbReference type="ARBA" id="ARBA00022679"/>
    </source>
</evidence>
<keyword evidence="6" id="KW-0547">Nucleotide-binding</keyword>
<dbReference type="GO" id="GO:0005524">
    <property type="term" value="F:ATP binding"/>
    <property type="evidence" value="ECO:0007669"/>
    <property type="project" value="UniProtKB-KW"/>
</dbReference>
<dbReference type="EMBL" id="JWTB01000008">
    <property type="protein sequence ID" value="KIC68684.1"/>
    <property type="molecule type" value="Genomic_DNA"/>
</dbReference>
<evidence type="ECO:0000256" key="7">
    <source>
        <dbReference type="ARBA" id="ARBA00022840"/>
    </source>
</evidence>
<comment type="cofactor">
    <cofactor evidence="1">
        <name>Mg(2+)</name>
        <dbReference type="ChEBI" id="CHEBI:18420"/>
    </cofactor>
</comment>